<dbReference type="AlphaFoldDB" id="A0A834ZX94"/>
<dbReference type="PRINTS" id="PR00364">
    <property type="entry name" value="DISEASERSIST"/>
</dbReference>
<dbReference type="GO" id="GO:0005524">
    <property type="term" value="F:ATP binding"/>
    <property type="evidence" value="ECO:0007669"/>
    <property type="project" value="UniProtKB-KW"/>
</dbReference>
<dbReference type="InterPro" id="IPR042197">
    <property type="entry name" value="Apaf_helical"/>
</dbReference>
<dbReference type="InterPro" id="IPR032675">
    <property type="entry name" value="LRR_dom_sf"/>
</dbReference>
<dbReference type="PANTHER" id="PTHR33463:SF202">
    <property type="entry name" value="NB-ARC DOMAIN-CONTAINING PROTEIN"/>
    <property type="match status" value="1"/>
</dbReference>
<keyword evidence="3" id="KW-1185">Reference proteome</keyword>
<evidence type="ECO:0000259" key="1">
    <source>
        <dbReference type="Pfam" id="PF23247"/>
    </source>
</evidence>
<organism evidence="2 3">
    <name type="scientific">Tetracentron sinense</name>
    <name type="common">Spur-leaf</name>
    <dbReference type="NCBI Taxonomy" id="13715"/>
    <lineage>
        <taxon>Eukaryota</taxon>
        <taxon>Viridiplantae</taxon>
        <taxon>Streptophyta</taxon>
        <taxon>Embryophyta</taxon>
        <taxon>Tracheophyta</taxon>
        <taxon>Spermatophyta</taxon>
        <taxon>Magnoliopsida</taxon>
        <taxon>Trochodendrales</taxon>
        <taxon>Trochodendraceae</taxon>
        <taxon>Tetracentron</taxon>
    </lineage>
</organism>
<dbReference type="Proteomes" id="UP000655225">
    <property type="component" value="Unassembled WGS sequence"/>
</dbReference>
<protein>
    <recommendedName>
        <fullName evidence="1">Disease resistance protein At4g27190-like leucine-rich repeats domain-containing protein</fullName>
    </recommendedName>
</protein>
<dbReference type="InterPro" id="IPR027417">
    <property type="entry name" value="P-loop_NTPase"/>
</dbReference>
<sequence length="492" mass="56614">MITDKVLKSGSFKLPEESLALFCGNAGEVADRESIKPLAEAITRECSGLPLAIITVGRAMRGKAMVELWKDALSALQRSVPNIKGIEKEVFRPLKWSYDLLEGLLDEHQNLDESFNRGMTLIENLIASCLLEQGASEGYVRMHDMTLFVMLPYGLHLHNKERKKRDRREDLGFLQHLLAIYVRLDNIPNLPSGYSSLLQRLLRFHIVVSIPRDTIHYTHNLPGKHNVRRIIVCMNVSEERLGFLSSGSDLVLDQCTGMSRMCENLARITYVCFTGLKSLTIARCDSLGPMRRNARHDVLPNPEELTLCNLQFLRSISELIGQLGLRFSRLGFIEVCNCPRLTYLIHGNLSQKLEKLEEIKLSNCDSLSYLFHYSIMHNAIPNLRILKLEYLRSFCRWQMSWPRLEQIKVRNCPLLRKLPLSTQSANTLREIRGEFEWWNLLEWDDNQTKSSLQQYFQPIPYGAADDKYGRRISYSTTSFGREISFLIVVNIF</sequence>
<evidence type="ECO:0000313" key="3">
    <source>
        <dbReference type="Proteomes" id="UP000655225"/>
    </source>
</evidence>
<dbReference type="PANTHER" id="PTHR33463">
    <property type="entry name" value="NB-ARC DOMAIN-CONTAINING PROTEIN-RELATED"/>
    <property type="match status" value="1"/>
</dbReference>
<proteinExistence type="predicted"/>
<dbReference type="Gene3D" id="3.80.10.10">
    <property type="entry name" value="Ribonuclease Inhibitor"/>
    <property type="match status" value="1"/>
</dbReference>
<dbReference type="InterPro" id="IPR050905">
    <property type="entry name" value="Plant_NBS-LRR"/>
</dbReference>
<dbReference type="EMBL" id="JABCRI010000001">
    <property type="protein sequence ID" value="KAF8413460.1"/>
    <property type="molecule type" value="Genomic_DNA"/>
</dbReference>
<dbReference type="SUPFAM" id="SSF52047">
    <property type="entry name" value="RNI-like"/>
    <property type="match status" value="1"/>
</dbReference>
<dbReference type="Gene3D" id="1.10.8.430">
    <property type="entry name" value="Helical domain of apoptotic protease-activating factors"/>
    <property type="match status" value="1"/>
</dbReference>
<dbReference type="OrthoDB" id="1701954at2759"/>
<gene>
    <name evidence="2" type="ORF">HHK36_001447</name>
</gene>
<comment type="caution">
    <text evidence="2">The sequence shown here is derived from an EMBL/GenBank/DDBJ whole genome shotgun (WGS) entry which is preliminary data.</text>
</comment>
<dbReference type="GO" id="GO:0043531">
    <property type="term" value="F:ADP binding"/>
    <property type="evidence" value="ECO:0007669"/>
    <property type="project" value="InterPro"/>
</dbReference>
<name>A0A834ZX94_TETSI</name>
<dbReference type="SUPFAM" id="SSF52540">
    <property type="entry name" value="P-loop containing nucleoside triphosphate hydrolases"/>
    <property type="match status" value="1"/>
</dbReference>
<reference evidence="2 3" key="1">
    <citation type="submission" date="2020-04" db="EMBL/GenBank/DDBJ databases">
        <title>Plant Genome Project.</title>
        <authorList>
            <person name="Zhang R.-G."/>
        </authorList>
    </citation>
    <scope>NUCLEOTIDE SEQUENCE [LARGE SCALE GENOMIC DNA]</scope>
    <source>
        <strain evidence="2">YNK0</strain>
        <tissue evidence="2">Leaf</tissue>
    </source>
</reference>
<accession>A0A834ZX94</accession>
<dbReference type="Pfam" id="PF23247">
    <property type="entry name" value="LRR_RPS2"/>
    <property type="match status" value="1"/>
</dbReference>
<dbReference type="InterPro" id="IPR057135">
    <property type="entry name" value="At4g27190-like_LRR"/>
</dbReference>
<evidence type="ECO:0000313" key="2">
    <source>
        <dbReference type="EMBL" id="KAF8413460.1"/>
    </source>
</evidence>
<feature type="domain" description="Disease resistance protein At4g27190-like leucine-rich repeats" evidence="1">
    <location>
        <begin position="259"/>
        <end position="365"/>
    </location>
</feature>